<feature type="compositionally biased region" description="Polar residues" evidence="10">
    <location>
        <begin position="110"/>
        <end position="125"/>
    </location>
</feature>
<feature type="region of interest" description="Disordered" evidence="10">
    <location>
        <begin position="424"/>
        <end position="449"/>
    </location>
</feature>
<evidence type="ECO:0000256" key="2">
    <source>
        <dbReference type="ARBA" id="ARBA00011003"/>
    </source>
</evidence>
<evidence type="ECO:0000256" key="4">
    <source>
        <dbReference type="ARBA" id="ARBA00022679"/>
    </source>
</evidence>
<feature type="domain" description="NOL9 N-terminal" evidence="12">
    <location>
        <begin position="484"/>
        <end position="611"/>
    </location>
</feature>
<dbReference type="GO" id="GO:0005730">
    <property type="term" value="C:nucleolus"/>
    <property type="evidence" value="ECO:0007669"/>
    <property type="project" value="UniProtKB-SubCell"/>
</dbReference>
<reference evidence="14" key="1">
    <citation type="submission" date="2019-08" db="EMBL/GenBank/DDBJ databases">
        <title>The genome of the North American firefly Photinus pyralis.</title>
        <authorList>
            <consortium name="Photinus pyralis genome working group"/>
            <person name="Fallon T.R."/>
            <person name="Sander Lower S.E."/>
            <person name="Weng J.-K."/>
        </authorList>
    </citation>
    <scope>NUCLEOTIDE SEQUENCE</scope>
    <source>
        <strain evidence="14">TRF0915ILg1</strain>
        <tissue evidence="14">Whole body</tissue>
    </source>
</reference>
<keyword evidence="3" id="KW-0698">rRNA processing</keyword>
<dbReference type="InterPro" id="IPR032319">
    <property type="entry name" value="CLP1_P"/>
</dbReference>
<dbReference type="Pfam" id="PF25467">
    <property type="entry name" value="NOL9_C"/>
    <property type="match status" value="1"/>
</dbReference>
<evidence type="ECO:0000256" key="7">
    <source>
        <dbReference type="ARBA" id="ARBA00022840"/>
    </source>
</evidence>
<keyword evidence="4" id="KW-0808">Transferase</keyword>
<evidence type="ECO:0000256" key="5">
    <source>
        <dbReference type="ARBA" id="ARBA00022741"/>
    </source>
</evidence>
<dbReference type="AlphaFoldDB" id="A0A8K0DJP8"/>
<dbReference type="Proteomes" id="UP000801492">
    <property type="component" value="Unassembled WGS sequence"/>
</dbReference>
<dbReference type="Pfam" id="PF24419">
    <property type="entry name" value="Cupin_NOL9"/>
    <property type="match status" value="1"/>
</dbReference>
<dbReference type="InterPro" id="IPR027417">
    <property type="entry name" value="P-loop_NTPase"/>
</dbReference>
<dbReference type="GO" id="GO:0051731">
    <property type="term" value="F:polynucleotide 5'-hydroxyl-kinase activity"/>
    <property type="evidence" value="ECO:0007669"/>
    <property type="project" value="InterPro"/>
</dbReference>
<dbReference type="PANTHER" id="PTHR12755">
    <property type="entry name" value="CLEAVAGE/POLYADENYLATION FACTOR IA SUBUNIT CLP1P"/>
    <property type="match status" value="1"/>
</dbReference>
<name>A0A8K0DJP8_IGNLU</name>
<feature type="compositionally biased region" description="Basic and acidic residues" evidence="10">
    <location>
        <begin position="84"/>
        <end position="100"/>
    </location>
</feature>
<keyword evidence="8" id="KW-0539">Nucleus</keyword>
<evidence type="ECO:0000256" key="1">
    <source>
        <dbReference type="ARBA" id="ARBA00004604"/>
    </source>
</evidence>
<feature type="compositionally biased region" description="Basic and acidic residues" evidence="10">
    <location>
        <begin position="65"/>
        <end position="74"/>
    </location>
</feature>
<feature type="domain" description="Clp1 P-loop" evidence="11">
    <location>
        <begin position="652"/>
        <end position="792"/>
    </location>
</feature>
<feature type="compositionally biased region" description="Acidic residues" evidence="10">
    <location>
        <begin position="438"/>
        <end position="449"/>
    </location>
</feature>
<dbReference type="SUPFAM" id="SSF52540">
    <property type="entry name" value="P-loop containing nucleoside triphosphate hydrolases"/>
    <property type="match status" value="1"/>
</dbReference>
<dbReference type="InterPro" id="IPR045116">
    <property type="entry name" value="Clp1/Grc3"/>
</dbReference>
<comment type="caution">
    <text evidence="14">The sequence shown here is derived from an EMBL/GenBank/DDBJ whole genome shotgun (WGS) entry which is preliminary data.</text>
</comment>
<protein>
    <recommendedName>
        <fullName evidence="9">Polynucleotide 5'-hydroxyl-kinase NOL9</fullName>
    </recommendedName>
</protein>
<dbReference type="OrthoDB" id="2405412at2759"/>
<keyword evidence="6" id="KW-0418">Kinase</keyword>
<dbReference type="InterPro" id="IPR057573">
    <property type="entry name" value="NOL9_N"/>
</dbReference>
<comment type="similarity">
    <text evidence="2">Belongs to the Clp1 family. NOL9/GRC3 subfamily.</text>
</comment>
<feature type="region of interest" description="Disordered" evidence="10">
    <location>
        <begin position="151"/>
        <end position="210"/>
    </location>
</feature>
<keyword evidence="5" id="KW-0547">Nucleotide-binding</keyword>
<dbReference type="GO" id="GO:0000448">
    <property type="term" value="P:cleavage in ITS2 between 5.8S rRNA and LSU-rRNA of tricistronic rRNA transcript (SSU-rRNA, 5.8S rRNA, LSU-rRNA)"/>
    <property type="evidence" value="ECO:0007669"/>
    <property type="project" value="TreeGrafter"/>
</dbReference>
<evidence type="ECO:0000313" key="14">
    <source>
        <dbReference type="EMBL" id="KAF2905374.1"/>
    </source>
</evidence>
<dbReference type="InterPro" id="IPR057570">
    <property type="entry name" value="NOL9_C"/>
</dbReference>
<dbReference type="PANTHER" id="PTHR12755:SF3">
    <property type="entry name" value="POLYNUCLEOTIDE 5'-HYDROXYL-KINASE NOL9"/>
    <property type="match status" value="1"/>
</dbReference>
<evidence type="ECO:0000256" key="3">
    <source>
        <dbReference type="ARBA" id="ARBA00022552"/>
    </source>
</evidence>
<evidence type="ECO:0000259" key="12">
    <source>
        <dbReference type="Pfam" id="PF24419"/>
    </source>
</evidence>
<keyword evidence="7" id="KW-0067">ATP-binding</keyword>
<evidence type="ECO:0000256" key="9">
    <source>
        <dbReference type="ARBA" id="ARBA00071212"/>
    </source>
</evidence>
<feature type="region of interest" description="Disordered" evidence="10">
    <location>
        <begin position="23"/>
        <end position="138"/>
    </location>
</feature>
<evidence type="ECO:0000256" key="10">
    <source>
        <dbReference type="SAM" id="MobiDB-lite"/>
    </source>
</evidence>
<keyword evidence="15" id="KW-1185">Reference proteome</keyword>
<dbReference type="EMBL" id="VTPC01000552">
    <property type="protein sequence ID" value="KAF2905374.1"/>
    <property type="molecule type" value="Genomic_DNA"/>
</dbReference>
<evidence type="ECO:0000259" key="11">
    <source>
        <dbReference type="Pfam" id="PF16575"/>
    </source>
</evidence>
<gene>
    <name evidence="14" type="ORF">ILUMI_00792</name>
</gene>
<accession>A0A8K0DJP8</accession>
<evidence type="ECO:0000256" key="6">
    <source>
        <dbReference type="ARBA" id="ARBA00022777"/>
    </source>
</evidence>
<dbReference type="Pfam" id="PF16575">
    <property type="entry name" value="CLP1_P"/>
    <property type="match status" value="1"/>
</dbReference>
<organism evidence="14 15">
    <name type="scientific">Ignelater luminosus</name>
    <name type="common">Cucubano</name>
    <name type="synonym">Pyrophorus luminosus</name>
    <dbReference type="NCBI Taxonomy" id="2038154"/>
    <lineage>
        <taxon>Eukaryota</taxon>
        <taxon>Metazoa</taxon>
        <taxon>Ecdysozoa</taxon>
        <taxon>Arthropoda</taxon>
        <taxon>Hexapoda</taxon>
        <taxon>Insecta</taxon>
        <taxon>Pterygota</taxon>
        <taxon>Neoptera</taxon>
        <taxon>Endopterygota</taxon>
        <taxon>Coleoptera</taxon>
        <taxon>Polyphaga</taxon>
        <taxon>Elateriformia</taxon>
        <taxon>Elateroidea</taxon>
        <taxon>Elateridae</taxon>
        <taxon>Agrypninae</taxon>
        <taxon>Pyrophorini</taxon>
        <taxon>Ignelater</taxon>
    </lineage>
</organism>
<dbReference type="Gene3D" id="3.40.50.300">
    <property type="entry name" value="P-loop containing nucleotide triphosphate hydrolases"/>
    <property type="match status" value="1"/>
</dbReference>
<dbReference type="GO" id="GO:0005524">
    <property type="term" value="F:ATP binding"/>
    <property type="evidence" value="ECO:0007669"/>
    <property type="project" value="UniProtKB-KW"/>
</dbReference>
<feature type="compositionally biased region" description="Basic residues" evidence="10">
    <location>
        <begin position="170"/>
        <end position="186"/>
    </location>
</feature>
<proteinExistence type="inferred from homology"/>
<evidence type="ECO:0000259" key="13">
    <source>
        <dbReference type="Pfam" id="PF25467"/>
    </source>
</evidence>
<feature type="domain" description="NOL9 C-terminal" evidence="13">
    <location>
        <begin position="884"/>
        <end position="948"/>
    </location>
</feature>
<sequence length="990" mass="112719">MSKFRHDPDEYKRKLIELLELHKAKSKRNTAAQPIVDESPKQKSIIRQATPHPKKSRCKSAFRTFENRVGFDKSYDDDDSNDDDVLKNNEHNKRLNVEAKMKHKRKKQPSFDNTTDDNYSSPLNTSREDEEALRKNKKNKRVKIAKFDVTPSTNDLYDSDDEPKPSSSKLSRRKATPHQKNYKHKLTVNNLEDRESFSNSDDDNSHVDVNERNKDKKKLVKFSDDCVVDNNSDDDNNEFLLDNSSSERLNKKTKIDNNKTRRKSNERNEKILKRQVTPYHNSNKLKLKADNESSALLNRNLEYEFDDSDNFEVAPVELDDLQVSTSEIPKLLMEKKQENVPKVNKRKPKAATFIDVGDIICDNNNEENLRSFDNSFMRNDSDIETIDESEVLDITSDCSGAIVCGIENDQIKNKENAISELEDLEYEKQTEPTSVEPENADNENSEEDNFDEISKSISDNEEDLVFNEPHSIISVEDAPSGNYQYISLNDVLLFALHENTKLYFYGLMSVTVLQGEVQVFGYTLTPSLKDVELYSPRGSSFLFFETKHFTSPIRPDLFHILCELQMEKEDAEEFCSRLLPSSTVILCKKIVKNHIEFLQKHISQQIFPKCEYRIPQCVFQNVIGNWNVVKIPNKWNELIDSMKPSSKTFLCGGKSVGKSTMLRYLVNKLLMKYSEVLVVDLDPGQPEFTIPGCISATVIKEPIFGPNYTHLKKPIRCLFLPHINVAYEPDTYLTAVRELMRSCDFYCKGPILINYVGFTRGIGLEIFATAVVLVQPNTIIEIYDANKSRNFREVISHQSMVAKSKLLANSINALPKFESYRIESAADCSQGWHLEPRQIREMCVLSYLGGMLPKGVLSLTATKVPMLVVDLSLVKLIHDGKIVLPCIVNANLVALCSSNDIYSSYTCHGWGVVRAVNLSKNELYLLTTLPPKELQNATNLILGSVTLPPSLYMTADNNTGLIPYMSQSVPVTLGRIPKRSRLPAKITQGN</sequence>
<evidence type="ECO:0000313" key="15">
    <source>
        <dbReference type="Proteomes" id="UP000801492"/>
    </source>
</evidence>
<comment type="subcellular location">
    <subcellularLocation>
        <location evidence="1">Nucleus</location>
        <location evidence="1">Nucleolus</location>
    </subcellularLocation>
</comment>
<evidence type="ECO:0000256" key="8">
    <source>
        <dbReference type="ARBA" id="ARBA00023242"/>
    </source>
</evidence>